<dbReference type="AlphaFoldDB" id="A0A443LHM4"/>
<dbReference type="InterPro" id="IPR047641">
    <property type="entry name" value="ABC_transpr_MalK/UgpC-like"/>
</dbReference>
<evidence type="ECO:0000256" key="2">
    <source>
        <dbReference type="ARBA" id="ARBA00022448"/>
    </source>
</evidence>
<name>A0A443LHM4_9RHOB</name>
<evidence type="ECO:0000313" key="9">
    <source>
        <dbReference type="EMBL" id="RWR48669.1"/>
    </source>
</evidence>
<accession>A0A443LHM4</accession>
<dbReference type="GO" id="GO:0015408">
    <property type="term" value="F:ABC-type ferric iron transporter activity"/>
    <property type="evidence" value="ECO:0007669"/>
    <property type="project" value="InterPro"/>
</dbReference>
<dbReference type="GO" id="GO:0055052">
    <property type="term" value="C:ATP-binding cassette (ABC) transporter complex, substrate-binding subunit-containing"/>
    <property type="evidence" value="ECO:0007669"/>
    <property type="project" value="TreeGrafter"/>
</dbReference>
<evidence type="ECO:0000256" key="4">
    <source>
        <dbReference type="ARBA" id="ARBA00022741"/>
    </source>
</evidence>
<dbReference type="Gene3D" id="3.40.50.300">
    <property type="entry name" value="P-loop containing nucleotide triphosphate hydrolases"/>
    <property type="match status" value="1"/>
</dbReference>
<dbReference type="Gene3D" id="2.40.50.140">
    <property type="entry name" value="Nucleic acid-binding proteins"/>
    <property type="match status" value="1"/>
</dbReference>
<dbReference type="SUPFAM" id="SSF52540">
    <property type="entry name" value="P-loop containing nucleoside triphosphate hydrolases"/>
    <property type="match status" value="1"/>
</dbReference>
<evidence type="ECO:0000256" key="6">
    <source>
        <dbReference type="ARBA" id="ARBA00022967"/>
    </source>
</evidence>
<dbReference type="GO" id="GO:0016887">
    <property type="term" value="F:ATP hydrolysis activity"/>
    <property type="evidence" value="ECO:0007669"/>
    <property type="project" value="InterPro"/>
</dbReference>
<dbReference type="PROSITE" id="PS00211">
    <property type="entry name" value="ABC_TRANSPORTER_1"/>
    <property type="match status" value="1"/>
</dbReference>
<evidence type="ECO:0000256" key="5">
    <source>
        <dbReference type="ARBA" id="ARBA00022840"/>
    </source>
</evidence>
<dbReference type="InterPro" id="IPR017871">
    <property type="entry name" value="ABC_transporter-like_CS"/>
</dbReference>
<dbReference type="EMBL" id="SAVB01000010">
    <property type="protein sequence ID" value="RWR48669.1"/>
    <property type="molecule type" value="Genomic_DNA"/>
</dbReference>
<dbReference type="PANTHER" id="PTHR43875:SF15">
    <property type="entry name" value="TREHALOSE IMPORT ATP-BINDING PROTEIN SUGC"/>
    <property type="match status" value="1"/>
</dbReference>
<dbReference type="InterPro" id="IPR015853">
    <property type="entry name" value="ABC_transpr_FbpC"/>
</dbReference>
<keyword evidence="3" id="KW-1003">Cell membrane</keyword>
<dbReference type="InterPro" id="IPR003439">
    <property type="entry name" value="ABC_transporter-like_ATP-bd"/>
</dbReference>
<dbReference type="InterPro" id="IPR027417">
    <property type="entry name" value="P-loop_NTPase"/>
</dbReference>
<dbReference type="Proteomes" id="UP000286594">
    <property type="component" value="Unassembled WGS sequence"/>
</dbReference>
<evidence type="ECO:0000256" key="3">
    <source>
        <dbReference type="ARBA" id="ARBA00022475"/>
    </source>
</evidence>
<comment type="caution">
    <text evidence="9">The sequence shown here is derived from an EMBL/GenBank/DDBJ whole genome shotgun (WGS) entry which is preliminary data.</text>
</comment>
<keyword evidence="2" id="KW-0813">Transport</keyword>
<dbReference type="InterPro" id="IPR003593">
    <property type="entry name" value="AAA+_ATPase"/>
</dbReference>
<protein>
    <submittedName>
        <fullName evidence="9">ABC transporter ATP-binding protein</fullName>
    </submittedName>
</protein>
<dbReference type="SMART" id="SM00382">
    <property type="entry name" value="AAA"/>
    <property type="match status" value="1"/>
</dbReference>
<dbReference type="GO" id="GO:0005524">
    <property type="term" value="F:ATP binding"/>
    <property type="evidence" value="ECO:0007669"/>
    <property type="project" value="UniProtKB-KW"/>
</dbReference>
<feature type="domain" description="ABC transporter" evidence="8">
    <location>
        <begin position="3"/>
        <end position="233"/>
    </location>
</feature>
<dbReference type="CDD" id="cd03259">
    <property type="entry name" value="ABC_Carb_Solutes_like"/>
    <property type="match status" value="1"/>
</dbReference>
<organism evidence="9 10">
    <name type="scientific">Paenirhodobacter ferrireducens</name>
    <dbReference type="NCBI Taxonomy" id="1215032"/>
    <lineage>
        <taxon>Bacteria</taxon>
        <taxon>Pseudomonadati</taxon>
        <taxon>Pseudomonadota</taxon>
        <taxon>Alphaproteobacteria</taxon>
        <taxon>Rhodobacterales</taxon>
        <taxon>Rhodobacter group</taxon>
        <taxon>Paenirhodobacter</taxon>
    </lineage>
</organism>
<proteinExistence type="inferred from homology"/>
<evidence type="ECO:0000256" key="7">
    <source>
        <dbReference type="ARBA" id="ARBA00023136"/>
    </source>
</evidence>
<keyword evidence="10" id="KW-1185">Reference proteome</keyword>
<dbReference type="Pfam" id="PF00005">
    <property type="entry name" value="ABC_tran"/>
    <property type="match status" value="1"/>
</dbReference>
<dbReference type="InterPro" id="IPR012340">
    <property type="entry name" value="NA-bd_OB-fold"/>
</dbReference>
<dbReference type="RefSeq" id="WP_128148751.1">
    <property type="nucleotide sequence ID" value="NZ_SAVB01000010.1"/>
</dbReference>
<gene>
    <name evidence="9" type="ORF">EOW65_09205</name>
</gene>
<dbReference type="Gene3D" id="2.40.50.100">
    <property type="match status" value="1"/>
</dbReference>
<evidence type="ECO:0000256" key="1">
    <source>
        <dbReference type="ARBA" id="ARBA00005417"/>
    </source>
</evidence>
<dbReference type="InterPro" id="IPR008995">
    <property type="entry name" value="Mo/tungstate-bd_C_term_dom"/>
</dbReference>
<keyword evidence="6" id="KW-1278">Translocase</keyword>
<keyword evidence="7" id="KW-0472">Membrane</keyword>
<dbReference type="OrthoDB" id="9802264at2"/>
<keyword evidence="4" id="KW-0547">Nucleotide-binding</keyword>
<reference evidence="9 10" key="1">
    <citation type="submission" date="2019-01" db="EMBL/GenBank/DDBJ databases">
        <title>Sinorhodobacter populi sp. nov. isolated from the symptomatic bark tissue of Populus euramericana canker.</title>
        <authorList>
            <person name="Xu G."/>
        </authorList>
    </citation>
    <scope>NUCLEOTIDE SEQUENCE [LARGE SCALE GENOMIC DNA]</scope>
    <source>
        <strain evidence="9 10">CCTCC AB2012026</strain>
    </source>
</reference>
<evidence type="ECO:0000313" key="10">
    <source>
        <dbReference type="Proteomes" id="UP000286594"/>
    </source>
</evidence>
<comment type="similarity">
    <text evidence="1">Belongs to the ABC transporter superfamily.</text>
</comment>
<dbReference type="PANTHER" id="PTHR43875">
    <property type="entry name" value="MALTODEXTRIN IMPORT ATP-BINDING PROTEIN MSMX"/>
    <property type="match status" value="1"/>
</dbReference>
<evidence type="ECO:0000259" key="8">
    <source>
        <dbReference type="PROSITE" id="PS50893"/>
    </source>
</evidence>
<keyword evidence="5 9" id="KW-0067">ATP-binding</keyword>
<dbReference type="PROSITE" id="PS50893">
    <property type="entry name" value="ABC_TRANSPORTER_2"/>
    <property type="match status" value="1"/>
</dbReference>
<dbReference type="SUPFAM" id="SSF50331">
    <property type="entry name" value="MOP-like"/>
    <property type="match status" value="1"/>
</dbReference>
<sequence>MTIRLENVGRRVDGAMHLSGIDLVLEPGRLYVLFGRTHAGKTSLLRVLAGLDRPSEGRMTENGADLAAVPVPSRNVAFVYQQFVNYPSFSVGENIAAPLRRRGLSAEEISRRVTDVARRVQLESFLDRLPGQLSGGQQQRLAIARALAREASLMLFDEPLVNLDYKLREGLREELRGLFRQGRQIVVYATTEPEEALQMGGTTIVLHEGRVVQQGPAQEIYRKPQSALVASIFSEPPMNLVPARIEADRLRIGTLSIPRPAHIPAGLQGECRIGLQPHRVRHAESPGAIRLEGEMLLAEVDGSSTFAHFTAAGHPWVARIEGVHALHPGTAFAGHVDPRDLYVFAADGALVAPAATGGPVHG</sequence>